<feature type="domain" description="CusB-like beta-barrel" evidence="2">
    <location>
        <begin position="255"/>
        <end position="322"/>
    </location>
</feature>
<dbReference type="GO" id="GO:0015562">
    <property type="term" value="F:efflux transmembrane transporter activity"/>
    <property type="evidence" value="ECO:0007669"/>
    <property type="project" value="TreeGrafter"/>
</dbReference>
<dbReference type="OrthoDB" id="9806939at2"/>
<dbReference type="Pfam" id="PF25954">
    <property type="entry name" value="Beta-barrel_RND_2"/>
    <property type="match status" value="1"/>
</dbReference>
<accession>A0A5B9DLN2</accession>
<dbReference type="Gene3D" id="1.10.287.470">
    <property type="entry name" value="Helix hairpin bin"/>
    <property type="match status" value="1"/>
</dbReference>
<proteinExistence type="inferred from homology"/>
<evidence type="ECO:0000313" key="3">
    <source>
        <dbReference type="EMBL" id="QEE19926.1"/>
    </source>
</evidence>
<evidence type="ECO:0000256" key="1">
    <source>
        <dbReference type="ARBA" id="ARBA00009477"/>
    </source>
</evidence>
<dbReference type="AlphaFoldDB" id="A0A5B9DLN2"/>
<dbReference type="InterPro" id="IPR006143">
    <property type="entry name" value="RND_pump_MFP"/>
</dbReference>
<evidence type="ECO:0000313" key="4">
    <source>
        <dbReference type="Proteomes" id="UP000321062"/>
    </source>
</evidence>
<dbReference type="Gene3D" id="2.40.420.20">
    <property type="match status" value="1"/>
</dbReference>
<dbReference type="InterPro" id="IPR058792">
    <property type="entry name" value="Beta-barrel_RND_2"/>
</dbReference>
<dbReference type="Gene3D" id="2.40.50.100">
    <property type="match status" value="1"/>
</dbReference>
<keyword evidence="4" id="KW-1185">Reference proteome</keyword>
<gene>
    <name evidence="3" type="ORF">FNA67_06955</name>
</gene>
<name>A0A5B9DLN2_9HYPH</name>
<dbReference type="Gene3D" id="2.40.30.170">
    <property type="match status" value="1"/>
</dbReference>
<dbReference type="Proteomes" id="UP000321062">
    <property type="component" value="Chromosome"/>
</dbReference>
<reference evidence="3 4" key="1">
    <citation type="journal article" date="2015" name="Int. J. Syst. Evol. Microbiol.">
        <title>Youhaiella tibetensis gen. nov., sp. nov., isolated from subsurface sediment.</title>
        <authorList>
            <person name="Wang Y.X."/>
            <person name="Huang F.Q."/>
            <person name="Nogi Y."/>
            <person name="Pang S.J."/>
            <person name="Wang P.K."/>
            <person name="Lv J."/>
        </authorList>
    </citation>
    <scope>NUCLEOTIDE SEQUENCE [LARGE SCALE GENOMIC DNA]</scope>
    <source>
        <strain evidence="4">fig4</strain>
    </source>
</reference>
<dbReference type="EMBL" id="CP041690">
    <property type="protein sequence ID" value="QEE19926.1"/>
    <property type="molecule type" value="Genomic_DNA"/>
</dbReference>
<dbReference type="GO" id="GO:1990281">
    <property type="term" value="C:efflux pump complex"/>
    <property type="evidence" value="ECO:0007669"/>
    <property type="project" value="TreeGrafter"/>
</dbReference>
<organism evidence="3 4">
    <name type="scientific">Paradevosia tibetensis</name>
    <dbReference type="NCBI Taxonomy" id="1447062"/>
    <lineage>
        <taxon>Bacteria</taxon>
        <taxon>Pseudomonadati</taxon>
        <taxon>Pseudomonadota</taxon>
        <taxon>Alphaproteobacteria</taxon>
        <taxon>Hyphomicrobiales</taxon>
        <taxon>Devosiaceae</taxon>
        <taxon>Paradevosia</taxon>
    </lineage>
</organism>
<sequence>MRAFFSYGVAFLIVVAAGAWLATGTLIQGGQGPGNGERHIVELVDGNKEGPVKTALENSGVLSESETHTDVDPHLTIAQRQAETQGESAPARSVRIETFTAKEMPIEVPLRGQTKAKETVTASAETTGIVASVAVKKGQSVKTGDLLCTLDQGTRQAAVAQAEASLAQAQTAYNSTQALVNKGAAASNSVVTVEASLKAAQAAVDQAKAELDRTEIRAKSDGIVQDPMTAVGSMLAAGSPCATIVQMDPILFTGNVPEARIGYARLGLPATITTVTGRTAEGKVTYIASVADSATRSFPIEIEIPNADGSLQAGLTASATVNLGTATAQLLPQSVLTLDDEGTLGVRAVENSKVTFYPVTIISDTREGVLVTGLPATLDVITVGQEFVQAGQTVNASKADGA</sequence>
<dbReference type="PANTHER" id="PTHR30469:SF29">
    <property type="entry name" value="BLR2860 PROTEIN"/>
    <property type="match status" value="1"/>
</dbReference>
<dbReference type="RefSeq" id="WP_049704506.1">
    <property type="nucleotide sequence ID" value="NZ_BMFM01000001.1"/>
</dbReference>
<dbReference type="PANTHER" id="PTHR30469">
    <property type="entry name" value="MULTIDRUG RESISTANCE PROTEIN MDTA"/>
    <property type="match status" value="1"/>
</dbReference>
<dbReference type="SUPFAM" id="SSF111369">
    <property type="entry name" value="HlyD-like secretion proteins"/>
    <property type="match status" value="1"/>
</dbReference>
<protein>
    <submittedName>
        <fullName evidence="3">Efflux RND transporter periplasmic adaptor subunit</fullName>
    </submittedName>
</protein>
<dbReference type="KEGG" id="yti:FNA67_06955"/>
<comment type="similarity">
    <text evidence="1">Belongs to the membrane fusion protein (MFP) (TC 8.A.1) family.</text>
</comment>
<dbReference type="NCBIfam" id="TIGR01730">
    <property type="entry name" value="RND_mfp"/>
    <property type="match status" value="1"/>
</dbReference>
<evidence type="ECO:0000259" key="2">
    <source>
        <dbReference type="Pfam" id="PF25954"/>
    </source>
</evidence>